<gene>
    <name evidence="1" type="ORF">mPipKuh1_008940</name>
</gene>
<protein>
    <recommendedName>
        <fullName evidence="3">Endonuclease/exonuclease/phosphatase domain-containing protein</fullName>
    </recommendedName>
</protein>
<keyword evidence="2" id="KW-1185">Reference proteome</keyword>
<proteinExistence type="predicted"/>
<evidence type="ECO:0000313" key="2">
    <source>
        <dbReference type="Proteomes" id="UP000558488"/>
    </source>
</evidence>
<dbReference type="AlphaFoldDB" id="A0A7J8A826"/>
<sequence>MYTPNSGAPKYIQKLLEDVKGEIDSNTIIVGDFNTPLSPMVKSSKQKISKETSFLNDSLDQIKLINIFRTFHPKGQNIHSSQVHMGHFQNRLYIGSQAKLLQVQEDRNHIKHLLRSQWYKTGNPLQ</sequence>
<dbReference type="Gene3D" id="3.60.10.10">
    <property type="entry name" value="Endonuclease/exonuclease/phosphatase"/>
    <property type="match status" value="1"/>
</dbReference>
<evidence type="ECO:0000313" key="1">
    <source>
        <dbReference type="EMBL" id="KAF6382584.1"/>
    </source>
</evidence>
<reference evidence="1 2" key="1">
    <citation type="journal article" date="2020" name="Nature">
        <title>Six reference-quality genomes reveal evolution of bat adaptations.</title>
        <authorList>
            <person name="Jebb D."/>
            <person name="Huang Z."/>
            <person name="Pippel M."/>
            <person name="Hughes G.M."/>
            <person name="Lavrichenko K."/>
            <person name="Devanna P."/>
            <person name="Winkler S."/>
            <person name="Jermiin L.S."/>
            <person name="Skirmuntt E.C."/>
            <person name="Katzourakis A."/>
            <person name="Burkitt-Gray L."/>
            <person name="Ray D.A."/>
            <person name="Sullivan K.A.M."/>
            <person name="Roscito J.G."/>
            <person name="Kirilenko B.M."/>
            <person name="Davalos L.M."/>
            <person name="Corthals A.P."/>
            <person name="Power M.L."/>
            <person name="Jones G."/>
            <person name="Ransome R.D."/>
            <person name="Dechmann D.K.N."/>
            <person name="Locatelli A.G."/>
            <person name="Puechmaille S.J."/>
            <person name="Fedrigo O."/>
            <person name="Jarvis E.D."/>
            <person name="Hiller M."/>
            <person name="Vernes S.C."/>
            <person name="Myers E.W."/>
            <person name="Teeling E.C."/>
        </authorList>
    </citation>
    <scope>NUCLEOTIDE SEQUENCE [LARGE SCALE GENOMIC DNA]</scope>
    <source>
        <strain evidence="1">MPipKuh1</strain>
        <tissue evidence="1">Flight muscle</tissue>
    </source>
</reference>
<evidence type="ECO:0008006" key="3">
    <source>
        <dbReference type="Google" id="ProtNLM"/>
    </source>
</evidence>
<dbReference type="InterPro" id="IPR036691">
    <property type="entry name" value="Endo/exonu/phosph_ase_sf"/>
</dbReference>
<dbReference type="SUPFAM" id="SSF56219">
    <property type="entry name" value="DNase I-like"/>
    <property type="match status" value="1"/>
</dbReference>
<organism evidence="1 2">
    <name type="scientific">Pipistrellus kuhlii</name>
    <name type="common">Kuhl's pipistrelle</name>
    <dbReference type="NCBI Taxonomy" id="59472"/>
    <lineage>
        <taxon>Eukaryota</taxon>
        <taxon>Metazoa</taxon>
        <taxon>Chordata</taxon>
        <taxon>Craniata</taxon>
        <taxon>Vertebrata</taxon>
        <taxon>Euteleostomi</taxon>
        <taxon>Mammalia</taxon>
        <taxon>Eutheria</taxon>
        <taxon>Laurasiatheria</taxon>
        <taxon>Chiroptera</taxon>
        <taxon>Yangochiroptera</taxon>
        <taxon>Vespertilionidae</taxon>
        <taxon>Pipistrellus</taxon>
    </lineage>
</organism>
<accession>A0A7J8A826</accession>
<dbReference type="EMBL" id="JACAGB010000002">
    <property type="protein sequence ID" value="KAF6382584.1"/>
    <property type="molecule type" value="Genomic_DNA"/>
</dbReference>
<comment type="caution">
    <text evidence="1">The sequence shown here is derived from an EMBL/GenBank/DDBJ whole genome shotgun (WGS) entry which is preliminary data.</text>
</comment>
<dbReference type="Proteomes" id="UP000558488">
    <property type="component" value="Unassembled WGS sequence"/>
</dbReference>
<name>A0A7J8A826_PIPKU</name>